<accession>A0A6G1KSI1</accession>
<dbReference type="AlphaFoldDB" id="A0A6G1KSI1"/>
<dbReference type="InterPro" id="IPR037293">
    <property type="entry name" value="Gal_Oxidase_central_sf"/>
</dbReference>
<evidence type="ECO:0000313" key="4">
    <source>
        <dbReference type="EMBL" id="KAF2763586.1"/>
    </source>
</evidence>
<evidence type="ECO:0000259" key="2">
    <source>
        <dbReference type="Pfam" id="PF07250"/>
    </source>
</evidence>
<dbReference type="SUPFAM" id="SSF81296">
    <property type="entry name" value="E set domains"/>
    <property type="match status" value="1"/>
</dbReference>
<proteinExistence type="predicted"/>
<evidence type="ECO:0000256" key="1">
    <source>
        <dbReference type="ARBA" id="ARBA00022729"/>
    </source>
</evidence>
<sequence>MTDGILLPTGHILFINGAHKGSAGGFMAEDPVTQPLLYHPTAQPGHRFTKIDARTTIPRLYHSIAQLLPSGEILLAGSNPSQARDSHYPTEYRVEIFTPPYLESPHDRPVIHSSPAAVKHGADFELRVAQTRSGETKVRLSCGGFRTHAEGMGQRVVELEVLVGGHGGETVRARAPRDASVAPPGAYLLWYVVDGVPAEGKWIRVEM</sequence>
<dbReference type="InterPro" id="IPR009880">
    <property type="entry name" value="Glyoxal_oxidase_N"/>
</dbReference>
<keyword evidence="1" id="KW-0732">Signal</keyword>
<dbReference type="Proteomes" id="UP000799436">
    <property type="component" value="Unassembled WGS sequence"/>
</dbReference>
<dbReference type="InterPro" id="IPR015202">
    <property type="entry name" value="GO-like_E_set"/>
</dbReference>
<reference evidence="4" key="1">
    <citation type="journal article" date="2020" name="Stud. Mycol.">
        <title>101 Dothideomycetes genomes: a test case for predicting lifestyles and emergence of pathogens.</title>
        <authorList>
            <person name="Haridas S."/>
            <person name="Albert R."/>
            <person name="Binder M."/>
            <person name="Bloem J."/>
            <person name="Labutti K."/>
            <person name="Salamov A."/>
            <person name="Andreopoulos B."/>
            <person name="Baker S."/>
            <person name="Barry K."/>
            <person name="Bills G."/>
            <person name="Bluhm B."/>
            <person name="Cannon C."/>
            <person name="Castanera R."/>
            <person name="Culley D."/>
            <person name="Daum C."/>
            <person name="Ezra D."/>
            <person name="Gonzalez J."/>
            <person name="Henrissat B."/>
            <person name="Kuo A."/>
            <person name="Liang C."/>
            <person name="Lipzen A."/>
            <person name="Lutzoni F."/>
            <person name="Magnuson J."/>
            <person name="Mondo S."/>
            <person name="Nolan M."/>
            <person name="Ohm R."/>
            <person name="Pangilinan J."/>
            <person name="Park H.-J."/>
            <person name="Ramirez L."/>
            <person name="Alfaro M."/>
            <person name="Sun H."/>
            <person name="Tritt A."/>
            <person name="Yoshinaga Y."/>
            <person name="Zwiers L.-H."/>
            <person name="Turgeon B."/>
            <person name="Goodwin S."/>
            <person name="Spatafora J."/>
            <person name="Crous P."/>
            <person name="Grigoriev I."/>
        </authorList>
    </citation>
    <scope>NUCLEOTIDE SEQUENCE</scope>
    <source>
        <strain evidence="4">CBS 116005</strain>
    </source>
</reference>
<dbReference type="SUPFAM" id="SSF50965">
    <property type="entry name" value="Galactose oxidase, central domain"/>
    <property type="match status" value="1"/>
</dbReference>
<organism evidence="4 5">
    <name type="scientific">Teratosphaeria nubilosa</name>
    <dbReference type="NCBI Taxonomy" id="161662"/>
    <lineage>
        <taxon>Eukaryota</taxon>
        <taxon>Fungi</taxon>
        <taxon>Dikarya</taxon>
        <taxon>Ascomycota</taxon>
        <taxon>Pezizomycotina</taxon>
        <taxon>Dothideomycetes</taxon>
        <taxon>Dothideomycetidae</taxon>
        <taxon>Mycosphaerellales</taxon>
        <taxon>Teratosphaeriaceae</taxon>
        <taxon>Teratosphaeria</taxon>
    </lineage>
</organism>
<keyword evidence="5" id="KW-1185">Reference proteome</keyword>
<dbReference type="CDD" id="cd02851">
    <property type="entry name" value="E_set_GO_C"/>
    <property type="match status" value="1"/>
</dbReference>
<dbReference type="Pfam" id="PF07250">
    <property type="entry name" value="Glyoxal_oxid_N"/>
    <property type="match status" value="1"/>
</dbReference>
<dbReference type="InterPro" id="IPR014756">
    <property type="entry name" value="Ig_E-set"/>
</dbReference>
<feature type="domain" description="Galactose oxidase-like Early set" evidence="3">
    <location>
        <begin position="108"/>
        <end position="205"/>
    </location>
</feature>
<dbReference type="EMBL" id="ML996055">
    <property type="protein sequence ID" value="KAF2763586.1"/>
    <property type="molecule type" value="Genomic_DNA"/>
</dbReference>
<dbReference type="Gene3D" id="2.60.40.10">
    <property type="entry name" value="Immunoglobulins"/>
    <property type="match status" value="1"/>
</dbReference>
<feature type="domain" description="Glyoxal oxidase N-terminal" evidence="2">
    <location>
        <begin position="1"/>
        <end position="101"/>
    </location>
</feature>
<dbReference type="InterPro" id="IPR013783">
    <property type="entry name" value="Ig-like_fold"/>
</dbReference>
<dbReference type="Pfam" id="PF09118">
    <property type="entry name" value="GO-like_E_set"/>
    <property type="match status" value="1"/>
</dbReference>
<dbReference type="OrthoDB" id="2019572at2759"/>
<dbReference type="InterPro" id="IPR011043">
    <property type="entry name" value="Gal_Oxase/kelch_b-propeller"/>
</dbReference>
<evidence type="ECO:0000313" key="5">
    <source>
        <dbReference type="Proteomes" id="UP000799436"/>
    </source>
</evidence>
<dbReference type="PANTHER" id="PTHR32208">
    <property type="entry name" value="SECRETED PROTEIN-RELATED"/>
    <property type="match status" value="1"/>
</dbReference>
<gene>
    <name evidence="4" type="ORF">EJ03DRAFT_284147</name>
</gene>
<protein>
    <submittedName>
        <fullName evidence="4">DUF1929-domain-containing protein</fullName>
    </submittedName>
</protein>
<dbReference type="PANTHER" id="PTHR32208:SF21">
    <property type="entry name" value="LOW QUALITY PROTEIN: ALDEHYDE OXIDASE GLOX-LIKE"/>
    <property type="match status" value="1"/>
</dbReference>
<evidence type="ECO:0000259" key="3">
    <source>
        <dbReference type="Pfam" id="PF09118"/>
    </source>
</evidence>
<name>A0A6G1KSI1_9PEZI</name>
<dbReference type="Gene3D" id="2.130.10.80">
    <property type="entry name" value="Galactose oxidase/kelch, beta-propeller"/>
    <property type="match status" value="1"/>
</dbReference>